<protein>
    <submittedName>
        <fullName evidence="1">Uncharacterized protein</fullName>
    </submittedName>
</protein>
<sequence length="35" mass="4053">MRAPNELNAIVRTLKSSFAIVVGDYRELRYVRQSV</sequence>
<dbReference type="AlphaFoldDB" id="A0A2K3KHQ6"/>
<name>A0A2K3KHQ6_TRIPR</name>
<comment type="caution">
    <text evidence="1">The sequence shown here is derived from an EMBL/GenBank/DDBJ whole genome shotgun (WGS) entry which is preliminary data.</text>
</comment>
<dbReference type="EMBL" id="ASHM01096793">
    <property type="protein sequence ID" value="PNX65817.1"/>
    <property type="molecule type" value="Genomic_DNA"/>
</dbReference>
<evidence type="ECO:0000313" key="1">
    <source>
        <dbReference type="EMBL" id="PNX65817.1"/>
    </source>
</evidence>
<reference evidence="1 2" key="1">
    <citation type="journal article" date="2014" name="Am. J. Bot.">
        <title>Genome assembly and annotation for red clover (Trifolium pratense; Fabaceae).</title>
        <authorList>
            <person name="Istvanek J."/>
            <person name="Jaros M."/>
            <person name="Krenek A."/>
            <person name="Repkova J."/>
        </authorList>
    </citation>
    <scope>NUCLEOTIDE SEQUENCE [LARGE SCALE GENOMIC DNA]</scope>
    <source>
        <strain evidence="2">cv. Tatra</strain>
        <tissue evidence="1">Young leaves</tissue>
    </source>
</reference>
<dbReference type="Proteomes" id="UP000236291">
    <property type="component" value="Unassembled WGS sequence"/>
</dbReference>
<feature type="non-terminal residue" evidence="1">
    <location>
        <position position="35"/>
    </location>
</feature>
<proteinExistence type="predicted"/>
<reference evidence="1 2" key="2">
    <citation type="journal article" date="2017" name="Front. Plant Sci.">
        <title>Gene Classification and Mining of Molecular Markers Useful in Red Clover (Trifolium pratense) Breeding.</title>
        <authorList>
            <person name="Istvanek J."/>
            <person name="Dluhosova J."/>
            <person name="Dluhos P."/>
            <person name="Patkova L."/>
            <person name="Nedelnik J."/>
            <person name="Repkova J."/>
        </authorList>
    </citation>
    <scope>NUCLEOTIDE SEQUENCE [LARGE SCALE GENOMIC DNA]</scope>
    <source>
        <strain evidence="2">cv. Tatra</strain>
        <tissue evidence="1">Young leaves</tissue>
    </source>
</reference>
<gene>
    <name evidence="1" type="ORF">L195_g054732</name>
</gene>
<evidence type="ECO:0000313" key="2">
    <source>
        <dbReference type="Proteomes" id="UP000236291"/>
    </source>
</evidence>
<accession>A0A2K3KHQ6</accession>
<organism evidence="1 2">
    <name type="scientific">Trifolium pratense</name>
    <name type="common">Red clover</name>
    <dbReference type="NCBI Taxonomy" id="57577"/>
    <lineage>
        <taxon>Eukaryota</taxon>
        <taxon>Viridiplantae</taxon>
        <taxon>Streptophyta</taxon>
        <taxon>Embryophyta</taxon>
        <taxon>Tracheophyta</taxon>
        <taxon>Spermatophyta</taxon>
        <taxon>Magnoliopsida</taxon>
        <taxon>eudicotyledons</taxon>
        <taxon>Gunneridae</taxon>
        <taxon>Pentapetalae</taxon>
        <taxon>rosids</taxon>
        <taxon>fabids</taxon>
        <taxon>Fabales</taxon>
        <taxon>Fabaceae</taxon>
        <taxon>Papilionoideae</taxon>
        <taxon>50 kb inversion clade</taxon>
        <taxon>NPAAA clade</taxon>
        <taxon>Hologalegina</taxon>
        <taxon>IRL clade</taxon>
        <taxon>Trifolieae</taxon>
        <taxon>Trifolium</taxon>
    </lineage>
</organism>